<evidence type="ECO:0000313" key="1">
    <source>
        <dbReference type="EMBL" id="MFG6111146.1"/>
    </source>
</evidence>
<reference evidence="1 2" key="1">
    <citation type="submission" date="2024-09" db="EMBL/GenBank/DDBJ databases">
        <authorList>
            <consortium name="All-Russian atlas of soil microorganisms"/>
            <consortium name="as a basis for the search for new antimicrobial producers and enzymes with unique properties"/>
            <person name="Sokolova E.A."/>
            <person name="Voronina E.N."/>
        </authorList>
    </citation>
    <scope>NUCLEOTIDE SEQUENCE [LARGE SCALE GENOMIC DNA]</scope>
    <source>
        <strain evidence="1 2">AF-22b-331.1</strain>
    </source>
</reference>
<proteinExistence type="predicted"/>
<protein>
    <submittedName>
        <fullName evidence="1">Uncharacterized protein</fullName>
    </submittedName>
</protein>
<accession>A0ABW7D2X1</accession>
<evidence type="ECO:0000313" key="2">
    <source>
        <dbReference type="Proteomes" id="UP001605261"/>
    </source>
</evidence>
<comment type="caution">
    <text evidence="1">The sequence shown here is derived from an EMBL/GenBank/DDBJ whole genome shotgun (WGS) entry which is preliminary data.</text>
</comment>
<dbReference type="EMBL" id="JBHGCJ010000017">
    <property type="protein sequence ID" value="MFG6111146.1"/>
    <property type="molecule type" value="Genomic_DNA"/>
</dbReference>
<organism evidence="1 2">
    <name type="scientific">Stenotrophomonas nematodicola</name>
    <dbReference type="NCBI Taxonomy" id="2656746"/>
    <lineage>
        <taxon>Bacteria</taxon>
        <taxon>Pseudomonadati</taxon>
        <taxon>Pseudomonadota</taxon>
        <taxon>Gammaproteobacteria</taxon>
        <taxon>Lysobacterales</taxon>
        <taxon>Lysobacteraceae</taxon>
        <taxon>Stenotrophomonas</taxon>
    </lineage>
</organism>
<dbReference type="Proteomes" id="UP001605261">
    <property type="component" value="Unassembled WGS sequence"/>
</dbReference>
<name>A0ABW7D2X1_9GAMM</name>
<sequence length="70" mass="7921">MDFTTFSARSRYAAQINAGYSARLAGTRLSDNPHMVWVDGQVLPMGEKALAWQHGWRQADRDEKRRGGAR</sequence>
<dbReference type="RefSeq" id="WP_394164515.1">
    <property type="nucleotide sequence ID" value="NZ_JBHGCJ010000017.1"/>
</dbReference>
<gene>
    <name evidence="1" type="ORF">ACEU0G_001035</name>
</gene>
<keyword evidence="2" id="KW-1185">Reference proteome</keyword>